<comment type="caution">
    <text evidence="1">The sequence shown here is derived from an EMBL/GenBank/DDBJ whole genome shotgun (WGS) entry which is preliminary data.</text>
</comment>
<organism evidence="1 2">
    <name type="scientific">Porphyridium purpureum</name>
    <name type="common">Red alga</name>
    <name type="synonym">Porphyridium cruentum</name>
    <dbReference type="NCBI Taxonomy" id="35688"/>
    <lineage>
        <taxon>Eukaryota</taxon>
        <taxon>Rhodophyta</taxon>
        <taxon>Bangiophyceae</taxon>
        <taxon>Porphyridiales</taxon>
        <taxon>Porphyridiaceae</taxon>
        <taxon>Porphyridium</taxon>
    </lineage>
</organism>
<sequence>MTFAFSVLSVAFQRHPLPIPDTLCLPLPLRARRAVAPGVSQLKIAHKVFREHGRHDSADVTWMRSVIRKEWLESSELGCPLTDTERRLFPSDTQAPERFRMNDSASRVRTLMCELFDALSASSGSKCVSHELVKYRGGAQVDVSPHDLFHAHVFACEHGLGVLFHIAEYPRFSNASFPWNLGFCQKGSTLIPTPTMMHVRNVMWHDTRPCNLVVPLIRPGAKWEALASPGSLATVYEGDLGVPLFEVFRFPQRPELLAYSYR</sequence>
<dbReference type="EMBL" id="VRMN01000011">
    <property type="protein sequence ID" value="KAA8491747.1"/>
    <property type="molecule type" value="Genomic_DNA"/>
</dbReference>
<proteinExistence type="predicted"/>
<accession>A0A5J4YMV8</accession>
<dbReference type="Proteomes" id="UP000324585">
    <property type="component" value="Unassembled WGS sequence"/>
</dbReference>
<protein>
    <submittedName>
        <fullName evidence="1">Uncharacterized protein</fullName>
    </submittedName>
</protein>
<dbReference type="PANTHER" id="PTHR35759">
    <property type="entry name" value="BNAA09G03860D PROTEIN"/>
    <property type="match status" value="1"/>
</dbReference>
<gene>
    <name evidence="1" type="ORF">FVE85_8229</name>
</gene>
<evidence type="ECO:0000313" key="2">
    <source>
        <dbReference type="Proteomes" id="UP000324585"/>
    </source>
</evidence>
<dbReference type="OrthoDB" id="507679at2759"/>
<evidence type="ECO:0000313" key="1">
    <source>
        <dbReference type="EMBL" id="KAA8491747.1"/>
    </source>
</evidence>
<name>A0A5J4YMV8_PORPP</name>
<reference evidence="2" key="1">
    <citation type="journal article" date="2019" name="Nat. Commun.">
        <title>Expansion of phycobilisome linker gene families in mesophilic red algae.</title>
        <authorList>
            <person name="Lee J."/>
            <person name="Kim D."/>
            <person name="Bhattacharya D."/>
            <person name="Yoon H.S."/>
        </authorList>
    </citation>
    <scope>NUCLEOTIDE SEQUENCE [LARGE SCALE GENOMIC DNA]</scope>
    <source>
        <strain evidence="2">CCMP 1328</strain>
    </source>
</reference>
<dbReference type="AlphaFoldDB" id="A0A5J4YMV8"/>
<keyword evidence="2" id="KW-1185">Reference proteome</keyword>
<dbReference type="PANTHER" id="PTHR35759:SF1">
    <property type="entry name" value="OS07G0673000 PROTEIN"/>
    <property type="match status" value="1"/>
</dbReference>